<dbReference type="EMBL" id="MU167218">
    <property type="protein sequence ID" value="KAG0150520.1"/>
    <property type="molecule type" value="Genomic_DNA"/>
</dbReference>
<sequence>MITSENFSSSLLPFLGGHEKVAIILSLFMLFSPSVLCPRLAIRNYAYSEQICGNAWAPNVMLMGHPPLRHPGYYCENSGGVVYGCEKCWVVTADRFWQWASIRKPTARHCGFSADQCGYMASECREYIFCDQGFNYQPSWADCYNEGLKYRCVTWDGENQREVDYTACSNCLLGTATSGPPGPLPPPPPPLRQPCWLCHKRISNY</sequence>
<keyword evidence="3" id="KW-1185">Reference proteome</keyword>
<keyword evidence="1" id="KW-0472">Membrane</keyword>
<dbReference type="Proteomes" id="UP000886653">
    <property type="component" value="Unassembled WGS sequence"/>
</dbReference>
<protein>
    <submittedName>
        <fullName evidence="2">Uncharacterized protein</fullName>
    </submittedName>
</protein>
<dbReference type="AlphaFoldDB" id="A0A9P6TG94"/>
<dbReference type="InterPro" id="IPR001370">
    <property type="entry name" value="BIR_rpt"/>
</dbReference>
<feature type="transmembrane region" description="Helical" evidence="1">
    <location>
        <begin position="20"/>
        <end position="41"/>
    </location>
</feature>
<evidence type="ECO:0000256" key="1">
    <source>
        <dbReference type="SAM" id="Phobius"/>
    </source>
</evidence>
<dbReference type="OrthoDB" id="10475027at2759"/>
<dbReference type="PROSITE" id="PS50143">
    <property type="entry name" value="BIR_REPEAT_2"/>
    <property type="match status" value="1"/>
</dbReference>
<evidence type="ECO:0000313" key="2">
    <source>
        <dbReference type="EMBL" id="KAG0150520.1"/>
    </source>
</evidence>
<proteinExistence type="predicted"/>
<organism evidence="2 3">
    <name type="scientific">Cronartium quercuum f. sp. fusiforme G11</name>
    <dbReference type="NCBI Taxonomy" id="708437"/>
    <lineage>
        <taxon>Eukaryota</taxon>
        <taxon>Fungi</taxon>
        <taxon>Dikarya</taxon>
        <taxon>Basidiomycota</taxon>
        <taxon>Pucciniomycotina</taxon>
        <taxon>Pucciniomycetes</taxon>
        <taxon>Pucciniales</taxon>
        <taxon>Coleosporiaceae</taxon>
        <taxon>Cronartium</taxon>
    </lineage>
</organism>
<name>A0A9P6TG94_9BASI</name>
<keyword evidence="1" id="KW-1133">Transmembrane helix</keyword>
<comment type="caution">
    <text evidence="2">The sequence shown here is derived from an EMBL/GenBank/DDBJ whole genome shotgun (WGS) entry which is preliminary data.</text>
</comment>
<accession>A0A9P6TG94</accession>
<evidence type="ECO:0000313" key="3">
    <source>
        <dbReference type="Proteomes" id="UP000886653"/>
    </source>
</evidence>
<gene>
    <name evidence="2" type="ORF">CROQUDRAFT_668433</name>
</gene>
<reference evidence="2" key="1">
    <citation type="submission" date="2013-11" db="EMBL/GenBank/DDBJ databases">
        <title>Genome sequence of the fusiform rust pathogen reveals effectors for host alternation and coevolution with pine.</title>
        <authorList>
            <consortium name="DOE Joint Genome Institute"/>
            <person name="Smith K."/>
            <person name="Pendleton A."/>
            <person name="Kubisiak T."/>
            <person name="Anderson C."/>
            <person name="Salamov A."/>
            <person name="Aerts A."/>
            <person name="Riley R."/>
            <person name="Clum A."/>
            <person name="Lindquist E."/>
            <person name="Ence D."/>
            <person name="Campbell M."/>
            <person name="Kronenberg Z."/>
            <person name="Feau N."/>
            <person name="Dhillon B."/>
            <person name="Hamelin R."/>
            <person name="Burleigh J."/>
            <person name="Smith J."/>
            <person name="Yandell M."/>
            <person name="Nelson C."/>
            <person name="Grigoriev I."/>
            <person name="Davis J."/>
        </authorList>
    </citation>
    <scope>NUCLEOTIDE SEQUENCE</scope>
    <source>
        <strain evidence="2">G11</strain>
    </source>
</reference>
<keyword evidence="1" id="KW-0812">Transmembrane</keyword>